<evidence type="ECO:0000313" key="1">
    <source>
        <dbReference type="EMBL" id="RDE04815.1"/>
    </source>
</evidence>
<dbReference type="AlphaFoldDB" id="A0A369VT24"/>
<dbReference type="EMBL" id="QQNB01000003">
    <property type="protein sequence ID" value="RDE04815.1"/>
    <property type="molecule type" value="Genomic_DNA"/>
</dbReference>
<dbReference type="Proteomes" id="UP000253918">
    <property type="component" value="Unassembled WGS sequence"/>
</dbReference>
<sequence length="166" mass="16921">MSDTTDRLALPLLAAGQAQKEMAHNEALALLDLLVQPAVEAIGLDLPPADPAEGACWVVGPAPVGDWADQAGALAGWTAAGWRFVPAFDGARVWSRQGACDARFVDGAWRIGVVQGRALMIDGQQVVGPRGPAIADPAGGTMADAEARAAIGAILTALRAHGLVAA</sequence>
<dbReference type="OrthoDB" id="564699at2"/>
<organism evidence="1 2">
    <name type="scientific">Sphingomonas aracearum</name>
    <dbReference type="NCBI Taxonomy" id="2283317"/>
    <lineage>
        <taxon>Bacteria</taxon>
        <taxon>Pseudomonadati</taxon>
        <taxon>Pseudomonadota</taxon>
        <taxon>Alphaproteobacteria</taxon>
        <taxon>Sphingomonadales</taxon>
        <taxon>Sphingomonadaceae</taxon>
        <taxon>Sphingomonas</taxon>
    </lineage>
</organism>
<dbReference type="Pfam" id="PF10983">
    <property type="entry name" value="DUF2793"/>
    <property type="match status" value="1"/>
</dbReference>
<evidence type="ECO:0000313" key="2">
    <source>
        <dbReference type="Proteomes" id="UP000253918"/>
    </source>
</evidence>
<reference evidence="1 2" key="1">
    <citation type="submission" date="2018-07" db="EMBL/GenBank/DDBJ databases">
        <title>a novel species of Sphingomonas isolated from the rhizosphere soil of Araceae plant.</title>
        <authorList>
            <person name="Zhiyong W."/>
            <person name="Qinglan Z."/>
            <person name="Zhiwei F."/>
            <person name="Ding X."/>
            <person name="Gejiao W."/>
            <person name="Shixue Z."/>
        </authorList>
    </citation>
    <scope>NUCLEOTIDE SEQUENCE [LARGE SCALE GENOMIC DNA]</scope>
    <source>
        <strain evidence="1 2">WZY 27</strain>
    </source>
</reference>
<proteinExistence type="predicted"/>
<name>A0A369VT24_9SPHN</name>
<gene>
    <name evidence="1" type="ORF">DVW87_14670</name>
</gene>
<protein>
    <submittedName>
        <fullName evidence="1">DUF2793 domain-containing protein</fullName>
    </submittedName>
</protein>
<comment type="caution">
    <text evidence="1">The sequence shown here is derived from an EMBL/GenBank/DDBJ whole genome shotgun (WGS) entry which is preliminary data.</text>
</comment>
<accession>A0A369VT24</accession>
<dbReference type="RefSeq" id="WP_114688553.1">
    <property type="nucleotide sequence ID" value="NZ_QQNB01000003.1"/>
</dbReference>
<keyword evidence="2" id="KW-1185">Reference proteome</keyword>
<dbReference type="InterPro" id="IPR021251">
    <property type="entry name" value="DUF2793"/>
</dbReference>